<evidence type="ECO:0000313" key="3">
    <source>
        <dbReference type="Proteomes" id="UP000063781"/>
    </source>
</evidence>
<name>A0A0X8H071_9FIRM</name>
<dbReference type="RefSeq" id="WP_067632611.1">
    <property type="nucleotide sequence ID" value="NZ_CP013213.1"/>
</dbReference>
<reference evidence="2 3" key="1">
    <citation type="submission" date="2015-10" db="EMBL/GenBank/DDBJ databases">
        <title>Erysipelothrix larvae sp. LV19 isolated from the larval gut of the rhinoceros beetle, Trypoxylus dichotomus.</title>
        <authorList>
            <person name="Lim S."/>
            <person name="Kim B.-C."/>
        </authorList>
    </citation>
    <scope>NUCLEOTIDE SEQUENCE [LARGE SCALE GENOMIC DNA]</scope>
    <source>
        <strain evidence="2 3">LV19</strain>
    </source>
</reference>
<gene>
    <name evidence="2" type="ORF">AOC36_06465</name>
</gene>
<protein>
    <submittedName>
        <fullName evidence="2">Uncharacterized protein</fullName>
    </submittedName>
</protein>
<dbReference type="OrthoDB" id="1833514at2"/>
<keyword evidence="3" id="KW-1185">Reference proteome</keyword>
<sequence>MNYVSLLTDEETKYIWGKIPKQVRIDYSKRNSKQFSKIFRGFRPESIDKISPDLIIRNKSNSFIATFIDQIISIWINDIETELTPNTEKSEKEFISFIRVLPESIFSDNIPLFFKLYDSKTEITNDQIEFITHAITISKGHLDEIKKLQRLNDSNRIEEEKLNKKIEVSFKSEKNLKEKNNELLIEIGRIEKEKKELLKLEDEIILKEKINAELREKTNDLENIICQYEEKLRQLINGTRTLKYPIGFDKNKIQLIIKRKQQESNVPLVPVDMEEFSDYLLDNFRNILLSDDRDLERLLIHHLTKILFLGKPIVLNRVPGSLLVKCISNALVGHQDIQMLNYSNGIGSNEIETFLNLDGRIKCLVDFIGNYNETELFSILENNKNKIIFLMVTYDKTLNYVPFEFLNTVEYLNVNRFSQLSACISLTANSSQVNEVENIFSQEKQERKTTKVITEIITELYNNKGFAMIQCNHISNEEDLCGKLAFSILPYSVDVANISPFNESERLVKYAGFTGNCYIRKQLMEWFLL</sequence>
<proteinExistence type="predicted"/>
<evidence type="ECO:0000256" key="1">
    <source>
        <dbReference type="SAM" id="Coils"/>
    </source>
</evidence>
<feature type="coiled-coil region" evidence="1">
    <location>
        <begin position="145"/>
        <end position="234"/>
    </location>
</feature>
<dbReference type="STRING" id="1514105.AOC36_06465"/>
<accession>A0A0X8H071</accession>
<dbReference type="KEGG" id="erl:AOC36_06465"/>
<keyword evidence="1" id="KW-0175">Coiled coil</keyword>
<dbReference type="EMBL" id="CP013213">
    <property type="protein sequence ID" value="AMC93641.1"/>
    <property type="molecule type" value="Genomic_DNA"/>
</dbReference>
<organism evidence="2 3">
    <name type="scientific">Erysipelothrix larvae</name>
    <dbReference type="NCBI Taxonomy" id="1514105"/>
    <lineage>
        <taxon>Bacteria</taxon>
        <taxon>Bacillati</taxon>
        <taxon>Bacillota</taxon>
        <taxon>Erysipelotrichia</taxon>
        <taxon>Erysipelotrichales</taxon>
        <taxon>Erysipelotrichaceae</taxon>
        <taxon>Erysipelothrix</taxon>
    </lineage>
</organism>
<dbReference type="AlphaFoldDB" id="A0A0X8H071"/>
<evidence type="ECO:0000313" key="2">
    <source>
        <dbReference type="EMBL" id="AMC93641.1"/>
    </source>
</evidence>
<dbReference type="Proteomes" id="UP000063781">
    <property type="component" value="Chromosome"/>
</dbReference>